<reference evidence="2 3" key="1">
    <citation type="journal article" date="2016" name="Nat. Commun.">
        <title>Thousands of microbial genomes shed light on interconnected biogeochemical processes in an aquifer system.</title>
        <authorList>
            <person name="Anantharaman K."/>
            <person name="Brown C.T."/>
            <person name="Hug L.A."/>
            <person name="Sharon I."/>
            <person name="Castelle C.J."/>
            <person name="Probst A.J."/>
            <person name="Thomas B.C."/>
            <person name="Singh A."/>
            <person name="Wilkins M.J."/>
            <person name="Karaoz U."/>
            <person name="Brodie E.L."/>
            <person name="Williams K.H."/>
            <person name="Hubbard S.S."/>
            <person name="Banfield J.F."/>
        </authorList>
    </citation>
    <scope>NUCLEOTIDE SEQUENCE [LARGE SCALE GENOMIC DNA]</scope>
</reference>
<comment type="caution">
    <text evidence="2">The sequence shown here is derived from an EMBL/GenBank/DDBJ whole genome shotgun (WGS) entry which is preliminary data.</text>
</comment>
<feature type="domain" description="Polymerase beta nucleotidyltransferase" evidence="1">
    <location>
        <begin position="9"/>
        <end position="106"/>
    </location>
</feature>
<dbReference type="AlphaFoldDB" id="A0A1F4S2F1"/>
<dbReference type="CDD" id="cd05403">
    <property type="entry name" value="NT_KNTase_like"/>
    <property type="match status" value="1"/>
</dbReference>
<dbReference type="PANTHER" id="PTHR33933:SF3">
    <property type="entry name" value="PROTEIN ADENYLYLTRANSFERASE MJ0604-RELATED"/>
    <property type="match status" value="1"/>
</dbReference>
<evidence type="ECO:0000313" key="2">
    <source>
        <dbReference type="EMBL" id="OGC14557.1"/>
    </source>
</evidence>
<evidence type="ECO:0000313" key="3">
    <source>
        <dbReference type="Proteomes" id="UP000177905"/>
    </source>
</evidence>
<gene>
    <name evidence="2" type="ORF">A2290_01755</name>
</gene>
<name>A0A1F4S2F1_UNCSA</name>
<sequence>MENYKSIINKIVEKIVSGSNMEKLVLFGSTASETSGKDSDIDLLVIKESPLRRDERDIEVRKLLKDIIYPMDIFVYTPDEVKTLKAKEGSFINKILNTGKVLYERRQPKY</sequence>
<proteinExistence type="predicted"/>
<dbReference type="PANTHER" id="PTHR33933">
    <property type="entry name" value="NUCLEOTIDYLTRANSFERASE"/>
    <property type="match status" value="1"/>
</dbReference>
<dbReference type="InterPro" id="IPR052548">
    <property type="entry name" value="Type_VII_TA_antitoxin"/>
</dbReference>
<dbReference type="SUPFAM" id="SSF81301">
    <property type="entry name" value="Nucleotidyltransferase"/>
    <property type="match status" value="1"/>
</dbReference>
<evidence type="ECO:0000259" key="1">
    <source>
        <dbReference type="Pfam" id="PF18765"/>
    </source>
</evidence>
<dbReference type="Proteomes" id="UP000177905">
    <property type="component" value="Unassembled WGS sequence"/>
</dbReference>
<dbReference type="EMBL" id="MEUA01000034">
    <property type="protein sequence ID" value="OGC14557.1"/>
    <property type="molecule type" value="Genomic_DNA"/>
</dbReference>
<organism evidence="2 3">
    <name type="scientific">candidate division WOR-1 bacterium RIFOXYB2_FULL_36_35</name>
    <dbReference type="NCBI Taxonomy" id="1802578"/>
    <lineage>
        <taxon>Bacteria</taxon>
        <taxon>Bacillati</taxon>
        <taxon>Saganbacteria</taxon>
    </lineage>
</organism>
<protein>
    <recommendedName>
        <fullName evidence="1">Polymerase beta nucleotidyltransferase domain-containing protein</fullName>
    </recommendedName>
</protein>
<dbReference type="InterPro" id="IPR043519">
    <property type="entry name" value="NT_sf"/>
</dbReference>
<dbReference type="Pfam" id="PF18765">
    <property type="entry name" value="Polbeta"/>
    <property type="match status" value="1"/>
</dbReference>
<dbReference type="InterPro" id="IPR041633">
    <property type="entry name" value="Polbeta"/>
</dbReference>
<dbReference type="Gene3D" id="3.30.460.10">
    <property type="entry name" value="Beta Polymerase, domain 2"/>
    <property type="match status" value="1"/>
</dbReference>
<accession>A0A1F4S2F1</accession>